<reference evidence="2" key="2">
    <citation type="submission" date="2011-02" db="EMBL/GenBank/DDBJ databases">
        <authorList>
            <person name="MacLean D."/>
        </authorList>
    </citation>
    <scope>NUCLEOTIDE SEQUENCE</scope>
</reference>
<dbReference type="AlphaFoldDB" id="F0WGZ2"/>
<feature type="domain" description="Apple" evidence="1">
    <location>
        <begin position="184"/>
        <end position="230"/>
    </location>
</feature>
<organism evidence="2">
    <name type="scientific">Albugo laibachii Nc14</name>
    <dbReference type="NCBI Taxonomy" id="890382"/>
    <lineage>
        <taxon>Eukaryota</taxon>
        <taxon>Sar</taxon>
        <taxon>Stramenopiles</taxon>
        <taxon>Oomycota</taxon>
        <taxon>Peronosporomycetes</taxon>
        <taxon>Albuginales</taxon>
        <taxon>Albuginaceae</taxon>
        <taxon>Albugo</taxon>
    </lineage>
</organism>
<evidence type="ECO:0000313" key="2">
    <source>
        <dbReference type="EMBL" id="CCA20507.1"/>
    </source>
</evidence>
<proteinExistence type="predicted"/>
<dbReference type="Pfam" id="PF00024">
    <property type="entry name" value="PAN_1"/>
    <property type="match status" value="1"/>
</dbReference>
<name>F0WGZ2_9STRA</name>
<evidence type="ECO:0000259" key="1">
    <source>
        <dbReference type="Pfam" id="PF00024"/>
    </source>
</evidence>
<sequence length="254" mass="28602">MHFTPFPATNFQMFKSFCLKWNPAFPLFSLFIFSFFKLKSSSKTYSKMTKYLQSAILALAFSHHVKSEIAIFDHSDISVWTFIDSVATLEPKLCENLIELRFKGASGYTLRSVGEETFVCDFLNVTQMPEGNQAGPILYYSYDAPYCVVPATCENSSCCSFDQCVPSQKGPWFCSNERDSFLNIEIVGHDIQQAVKAQNLYACGNICKGTPNCVAVSYSDGDNLCYLKSQFAFIQIRNGVRSVHFGADKNIWLP</sequence>
<gene>
    <name evidence="2" type="primary">AlNc14C96G5867</name>
    <name evidence="2" type="ORF">ALNC14_066500</name>
</gene>
<dbReference type="Gene3D" id="3.50.4.10">
    <property type="entry name" value="Hepatocyte Growth Factor"/>
    <property type="match status" value="1"/>
</dbReference>
<dbReference type="HOGENOM" id="CLU_1095905_0_0_1"/>
<accession>F0WGZ2</accession>
<protein>
    <submittedName>
        <fullName evidence="2">AlNc14C96G5867 protein</fullName>
    </submittedName>
</protein>
<dbReference type="InterPro" id="IPR003609">
    <property type="entry name" value="Pan_app"/>
</dbReference>
<dbReference type="EMBL" id="FR824141">
    <property type="protein sequence ID" value="CCA20507.1"/>
    <property type="molecule type" value="Genomic_DNA"/>
</dbReference>
<reference evidence="2" key="1">
    <citation type="journal article" date="2011" name="PLoS Biol.">
        <title>Gene gain and loss during evolution of obligate parasitism in the white rust pathogen of Arabidopsis thaliana.</title>
        <authorList>
            <person name="Kemen E."/>
            <person name="Gardiner A."/>
            <person name="Schultz-Larsen T."/>
            <person name="Kemen A.C."/>
            <person name="Balmuth A.L."/>
            <person name="Robert-Seilaniantz A."/>
            <person name="Bailey K."/>
            <person name="Holub E."/>
            <person name="Studholme D.J."/>
            <person name="Maclean D."/>
            <person name="Jones J.D."/>
        </authorList>
    </citation>
    <scope>NUCLEOTIDE SEQUENCE</scope>
</reference>